<keyword evidence="1" id="KW-0175">Coiled coil</keyword>
<evidence type="ECO:0000313" key="3">
    <source>
        <dbReference type="EMBL" id="GAA4269519.1"/>
    </source>
</evidence>
<name>A0ABP8EBV1_9FLAO</name>
<organism evidence="3 4">
    <name type="scientific">Hyunsoonleella aestuarii</name>
    <dbReference type="NCBI Taxonomy" id="912802"/>
    <lineage>
        <taxon>Bacteria</taxon>
        <taxon>Pseudomonadati</taxon>
        <taxon>Bacteroidota</taxon>
        <taxon>Flavobacteriia</taxon>
        <taxon>Flavobacteriales</taxon>
        <taxon>Flavobacteriaceae</taxon>
    </lineage>
</organism>
<evidence type="ECO:0000313" key="4">
    <source>
        <dbReference type="Proteomes" id="UP001500027"/>
    </source>
</evidence>
<feature type="transmembrane region" description="Helical" evidence="2">
    <location>
        <begin position="58"/>
        <end position="76"/>
    </location>
</feature>
<evidence type="ECO:0008006" key="5">
    <source>
        <dbReference type="Google" id="ProtNLM"/>
    </source>
</evidence>
<reference evidence="4" key="1">
    <citation type="journal article" date="2019" name="Int. J. Syst. Evol. Microbiol.">
        <title>The Global Catalogue of Microorganisms (GCM) 10K type strain sequencing project: providing services to taxonomists for standard genome sequencing and annotation.</title>
        <authorList>
            <consortium name="The Broad Institute Genomics Platform"/>
            <consortium name="The Broad Institute Genome Sequencing Center for Infectious Disease"/>
            <person name="Wu L."/>
            <person name="Ma J."/>
        </authorList>
    </citation>
    <scope>NUCLEOTIDE SEQUENCE [LARGE SCALE GENOMIC DNA]</scope>
    <source>
        <strain evidence="4">JCM 17452</strain>
    </source>
</reference>
<evidence type="ECO:0000256" key="1">
    <source>
        <dbReference type="SAM" id="Coils"/>
    </source>
</evidence>
<keyword evidence="2" id="KW-1133">Transmembrane helix</keyword>
<protein>
    <recommendedName>
        <fullName evidence="5">FUSC family protein</fullName>
    </recommendedName>
</protein>
<proteinExistence type="predicted"/>
<dbReference type="RefSeq" id="WP_139000580.1">
    <property type="nucleotide sequence ID" value="NZ_BAABAV010000001.1"/>
</dbReference>
<keyword evidence="4" id="KW-1185">Reference proteome</keyword>
<sequence>MKRLLTVLALAASILSIVLAVLPVSNLAIIPAIGALLFGLTAFYLSKKAGQVKKIIQFTFLLTSIAITISIYKSIFDKTEVTDTQELIKKENETKEEAIEELESLDLDELEIDDLKIE</sequence>
<keyword evidence="2" id="KW-0812">Transmembrane</keyword>
<dbReference type="EMBL" id="BAABAV010000001">
    <property type="protein sequence ID" value="GAA4269519.1"/>
    <property type="molecule type" value="Genomic_DNA"/>
</dbReference>
<accession>A0ABP8EBV1</accession>
<comment type="caution">
    <text evidence="3">The sequence shown here is derived from an EMBL/GenBank/DDBJ whole genome shotgun (WGS) entry which is preliminary data.</text>
</comment>
<dbReference type="Proteomes" id="UP001500027">
    <property type="component" value="Unassembled WGS sequence"/>
</dbReference>
<keyword evidence="2" id="KW-0472">Membrane</keyword>
<feature type="coiled-coil region" evidence="1">
    <location>
        <begin position="81"/>
        <end position="108"/>
    </location>
</feature>
<evidence type="ECO:0000256" key="2">
    <source>
        <dbReference type="SAM" id="Phobius"/>
    </source>
</evidence>
<gene>
    <name evidence="3" type="ORF">GCM10022257_16200</name>
</gene>